<evidence type="ECO:0000256" key="1">
    <source>
        <dbReference type="ARBA" id="ARBA00004651"/>
    </source>
</evidence>
<dbReference type="InterPro" id="IPR046342">
    <property type="entry name" value="CBS_dom_sf"/>
</dbReference>
<feature type="domain" description="CBS" evidence="11">
    <location>
        <begin position="215"/>
        <end position="274"/>
    </location>
</feature>
<organism evidence="13 14">
    <name type="scientific">Candidatus Merdivivens pullicola</name>
    <dbReference type="NCBI Taxonomy" id="2840872"/>
    <lineage>
        <taxon>Bacteria</taxon>
        <taxon>Pseudomonadati</taxon>
        <taxon>Bacteroidota</taxon>
        <taxon>Bacteroidia</taxon>
        <taxon>Bacteroidales</taxon>
        <taxon>Muribaculaceae</taxon>
        <taxon>Muribaculaceae incertae sedis</taxon>
        <taxon>Candidatus Merdivivens</taxon>
    </lineage>
</organism>
<dbReference type="PROSITE" id="PS51846">
    <property type="entry name" value="CNNM"/>
    <property type="match status" value="1"/>
</dbReference>
<proteinExistence type="predicted"/>
<dbReference type="InterPro" id="IPR000644">
    <property type="entry name" value="CBS_dom"/>
</dbReference>
<keyword evidence="2" id="KW-1003">Cell membrane</keyword>
<sequence>MEEIFIILGLILLNGIFAMAEIALISSRRSSIASDATRGNSSAKTALKLIDNPDNFLSTVQIGITLIGILTGIFSGNKIAQLLSEAFVRWNIPINIASGLAQTLIVIIVTYLTLVFGELLPKRIGMSTSEKVTKVMAKPMYALSIIASPFVWVLSKSTKLFYKILGIHDASEKVTEEEIKSMIQQGTEEGEVQPVEQDIMQRVFVMGDLKINSLMTHKSDVVWVDTDEDISSVLPILRDNMYEMYPAANRDLDHIVGLVSLKDLFFNIDKKDFRWNDIIREPVYFHENMSVYSVLEEMKRKKISRAFVCDEFGDFQGIITLKDILDGLIGSVTDDHEEETIIKREGNDGWFVDGQCSMYDFLCYFEREELYENADYSTVGGLILDKLEHIPSVGEQVDWKDFHFEVADMDGARIDKVLVTLEEQKEEQTEA</sequence>
<dbReference type="SUPFAM" id="SSF56176">
    <property type="entry name" value="FAD-binding/transporter-associated domain-like"/>
    <property type="match status" value="1"/>
</dbReference>
<keyword evidence="7 9" id="KW-0472">Membrane</keyword>
<accession>A0A9D9IH45</accession>
<dbReference type="Pfam" id="PF01595">
    <property type="entry name" value="CNNM"/>
    <property type="match status" value="1"/>
</dbReference>
<evidence type="ECO:0000313" key="14">
    <source>
        <dbReference type="Proteomes" id="UP000823604"/>
    </source>
</evidence>
<evidence type="ECO:0000256" key="7">
    <source>
        <dbReference type="ARBA" id="ARBA00023136"/>
    </source>
</evidence>
<feature type="transmembrane region" description="Helical" evidence="10">
    <location>
        <begin position="135"/>
        <end position="154"/>
    </location>
</feature>
<dbReference type="Gene3D" id="3.30.465.10">
    <property type="match status" value="1"/>
</dbReference>
<comment type="subcellular location">
    <subcellularLocation>
        <location evidence="1">Cell membrane</location>
        <topology evidence="1">Multi-pass membrane protein</topology>
    </subcellularLocation>
</comment>
<dbReference type="SUPFAM" id="SSF54631">
    <property type="entry name" value="CBS-domain pair"/>
    <property type="match status" value="1"/>
</dbReference>
<keyword evidence="4" id="KW-0677">Repeat</keyword>
<dbReference type="Pfam" id="PF00571">
    <property type="entry name" value="CBS"/>
    <property type="match status" value="2"/>
</dbReference>
<evidence type="ECO:0000256" key="6">
    <source>
        <dbReference type="ARBA" id="ARBA00023122"/>
    </source>
</evidence>
<comment type="caution">
    <text evidence="13">The sequence shown here is derived from an EMBL/GenBank/DDBJ whole genome shotgun (WGS) entry which is preliminary data.</text>
</comment>
<dbReference type="Gene3D" id="3.10.580.10">
    <property type="entry name" value="CBS-domain"/>
    <property type="match status" value="1"/>
</dbReference>
<feature type="transmembrane region" description="Helical" evidence="10">
    <location>
        <begin position="6"/>
        <end position="25"/>
    </location>
</feature>
<feature type="transmembrane region" description="Helical" evidence="10">
    <location>
        <begin position="94"/>
        <end position="114"/>
    </location>
</feature>
<keyword evidence="3 9" id="KW-0812">Transmembrane</keyword>
<dbReference type="PANTHER" id="PTHR43099">
    <property type="entry name" value="UPF0053 PROTEIN YRKA"/>
    <property type="match status" value="1"/>
</dbReference>
<gene>
    <name evidence="13" type="ORF">IAB81_03085</name>
</gene>
<reference evidence="13" key="1">
    <citation type="submission" date="2020-10" db="EMBL/GenBank/DDBJ databases">
        <authorList>
            <person name="Gilroy R."/>
        </authorList>
    </citation>
    <scope>NUCLEOTIDE SEQUENCE</scope>
    <source>
        <strain evidence="13">B1-8020</strain>
    </source>
</reference>
<feature type="domain" description="CBS" evidence="11">
    <location>
        <begin position="278"/>
        <end position="338"/>
    </location>
</feature>
<feature type="transmembrane region" description="Helical" evidence="10">
    <location>
        <begin position="56"/>
        <end position="74"/>
    </location>
</feature>
<dbReference type="Proteomes" id="UP000823604">
    <property type="component" value="Unassembled WGS sequence"/>
</dbReference>
<protein>
    <submittedName>
        <fullName evidence="13">HlyC/CorC family transporter</fullName>
    </submittedName>
</protein>
<dbReference type="Pfam" id="PF03471">
    <property type="entry name" value="CorC_HlyC"/>
    <property type="match status" value="1"/>
</dbReference>
<dbReference type="PANTHER" id="PTHR43099:SF5">
    <property type="entry name" value="HLYC_CORC FAMILY TRANSPORTER"/>
    <property type="match status" value="1"/>
</dbReference>
<dbReference type="SMART" id="SM00116">
    <property type="entry name" value="CBS"/>
    <property type="match status" value="2"/>
</dbReference>
<evidence type="ECO:0000313" key="13">
    <source>
        <dbReference type="EMBL" id="MBO8472598.1"/>
    </source>
</evidence>
<keyword evidence="6 8" id="KW-0129">CBS domain</keyword>
<dbReference type="InterPro" id="IPR005170">
    <property type="entry name" value="Transptr-assoc_dom"/>
</dbReference>
<evidence type="ECO:0000256" key="9">
    <source>
        <dbReference type="PROSITE-ProRule" id="PRU01193"/>
    </source>
</evidence>
<dbReference type="CDD" id="cd04590">
    <property type="entry name" value="CBS_pair_CorC_HlyC_assoc"/>
    <property type="match status" value="1"/>
</dbReference>
<keyword evidence="5 9" id="KW-1133">Transmembrane helix</keyword>
<evidence type="ECO:0000256" key="2">
    <source>
        <dbReference type="ARBA" id="ARBA00022475"/>
    </source>
</evidence>
<reference evidence="13" key="2">
    <citation type="journal article" date="2021" name="PeerJ">
        <title>Extensive microbial diversity within the chicken gut microbiome revealed by metagenomics and culture.</title>
        <authorList>
            <person name="Gilroy R."/>
            <person name="Ravi A."/>
            <person name="Getino M."/>
            <person name="Pursley I."/>
            <person name="Horton D.L."/>
            <person name="Alikhan N.F."/>
            <person name="Baker D."/>
            <person name="Gharbi K."/>
            <person name="Hall N."/>
            <person name="Watson M."/>
            <person name="Adriaenssens E.M."/>
            <person name="Foster-Nyarko E."/>
            <person name="Jarju S."/>
            <person name="Secka A."/>
            <person name="Antonio M."/>
            <person name="Oren A."/>
            <person name="Chaudhuri R.R."/>
            <person name="La Ragione R."/>
            <person name="Hildebrand F."/>
            <person name="Pallen M.J."/>
        </authorList>
    </citation>
    <scope>NUCLEOTIDE SEQUENCE</scope>
    <source>
        <strain evidence="13">B1-8020</strain>
    </source>
</reference>
<evidence type="ECO:0000256" key="5">
    <source>
        <dbReference type="ARBA" id="ARBA00022989"/>
    </source>
</evidence>
<dbReference type="InterPro" id="IPR044751">
    <property type="entry name" value="Ion_transp-like_CBS"/>
</dbReference>
<evidence type="ECO:0000256" key="10">
    <source>
        <dbReference type="SAM" id="Phobius"/>
    </source>
</evidence>
<evidence type="ECO:0000256" key="8">
    <source>
        <dbReference type="PROSITE-ProRule" id="PRU00703"/>
    </source>
</evidence>
<name>A0A9D9IH45_9BACT</name>
<dbReference type="GO" id="GO:0005886">
    <property type="term" value="C:plasma membrane"/>
    <property type="evidence" value="ECO:0007669"/>
    <property type="project" value="UniProtKB-SubCell"/>
</dbReference>
<feature type="domain" description="CNNM transmembrane" evidence="12">
    <location>
        <begin position="1"/>
        <end position="196"/>
    </location>
</feature>
<dbReference type="InterPro" id="IPR016169">
    <property type="entry name" value="FAD-bd_PCMH_sub2"/>
</dbReference>
<dbReference type="PROSITE" id="PS51371">
    <property type="entry name" value="CBS"/>
    <property type="match status" value="2"/>
</dbReference>
<dbReference type="EMBL" id="JADIMA010000031">
    <property type="protein sequence ID" value="MBO8472598.1"/>
    <property type="molecule type" value="Genomic_DNA"/>
</dbReference>
<dbReference type="InterPro" id="IPR051676">
    <property type="entry name" value="UPF0053_domain"/>
</dbReference>
<evidence type="ECO:0000256" key="4">
    <source>
        <dbReference type="ARBA" id="ARBA00022737"/>
    </source>
</evidence>
<dbReference type="InterPro" id="IPR036318">
    <property type="entry name" value="FAD-bd_PCMH-like_sf"/>
</dbReference>
<dbReference type="InterPro" id="IPR002550">
    <property type="entry name" value="CNNM"/>
</dbReference>
<dbReference type="GO" id="GO:0050660">
    <property type="term" value="F:flavin adenine dinucleotide binding"/>
    <property type="evidence" value="ECO:0007669"/>
    <property type="project" value="InterPro"/>
</dbReference>
<evidence type="ECO:0000259" key="12">
    <source>
        <dbReference type="PROSITE" id="PS51846"/>
    </source>
</evidence>
<dbReference type="SMART" id="SM01091">
    <property type="entry name" value="CorC_HlyC"/>
    <property type="match status" value="1"/>
</dbReference>
<evidence type="ECO:0000259" key="11">
    <source>
        <dbReference type="PROSITE" id="PS51371"/>
    </source>
</evidence>
<dbReference type="AlphaFoldDB" id="A0A9D9IH45"/>
<evidence type="ECO:0000256" key="3">
    <source>
        <dbReference type="ARBA" id="ARBA00022692"/>
    </source>
</evidence>